<protein>
    <submittedName>
        <fullName evidence="2">Cyclase family protein</fullName>
    </submittedName>
</protein>
<evidence type="ECO:0000313" key="2">
    <source>
        <dbReference type="EMBL" id="RYJ14244.1"/>
    </source>
</evidence>
<dbReference type="GO" id="GO:0004061">
    <property type="term" value="F:arylformamidase activity"/>
    <property type="evidence" value="ECO:0007669"/>
    <property type="project" value="InterPro"/>
</dbReference>
<name>A0A482T8R1_9EURY</name>
<dbReference type="GO" id="GO:0019441">
    <property type="term" value="P:L-tryptophan catabolic process to kynurenine"/>
    <property type="evidence" value="ECO:0007669"/>
    <property type="project" value="InterPro"/>
</dbReference>
<dbReference type="Gene3D" id="3.50.30.50">
    <property type="entry name" value="Putative cyclase"/>
    <property type="match status" value="1"/>
</dbReference>
<gene>
    <name evidence="2" type="ORF">ELS19_09900</name>
</gene>
<evidence type="ECO:0000256" key="1">
    <source>
        <dbReference type="SAM" id="MobiDB-lite"/>
    </source>
</evidence>
<dbReference type="PANTHER" id="PTHR31118:SF32">
    <property type="entry name" value="KYNURENINE FORMAMIDASE"/>
    <property type="match status" value="1"/>
</dbReference>
<dbReference type="InterPro" id="IPR037175">
    <property type="entry name" value="KFase_sf"/>
</dbReference>
<organism evidence="2 3">
    <name type="scientific">Halogeometricum borinquense</name>
    <dbReference type="NCBI Taxonomy" id="60847"/>
    <lineage>
        <taxon>Archaea</taxon>
        <taxon>Methanobacteriati</taxon>
        <taxon>Methanobacteriota</taxon>
        <taxon>Stenosarchaea group</taxon>
        <taxon>Halobacteria</taxon>
        <taxon>Halobacteriales</taxon>
        <taxon>Haloferacaceae</taxon>
        <taxon>Halogeometricum</taxon>
    </lineage>
</organism>
<dbReference type="Pfam" id="PF04199">
    <property type="entry name" value="Cyclase"/>
    <property type="match status" value="1"/>
</dbReference>
<dbReference type="AlphaFoldDB" id="A0A482T8R1"/>
<dbReference type="EMBL" id="RZHH01000002">
    <property type="protein sequence ID" value="RYJ14244.1"/>
    <property type="molecule type" value="Genomic_DNA"/>
</dbReference>
<dbReference type="Proteomes" id="UP000294028">
    <property type="component" value="Unassembled WGS sequence"/>
</dbReference>
<comment type="caution">
    <text evidence="2">The sequence shown here is derived from an EMBL/GenBank/DDBJ whole genome shotgun (WGS) entry which is preliminary data.</text>
</comment>
<feature type="region of interest" description="Disordered" evidence="1">
    <location>
        <begin position="143"/>
        <end position="169"/>
    </location>
</feature>
<proteinExistence type="predicted"/>
<dbReference type="RefSeq" id="WP_129784606.1">
    <property type="nucleotide sequence ID" value="NZ_RZHH01000002.1"/>
</dbReference>
<dbReference type="SUPFAM" id="SSF102198">
    <property type="entry name" value="Putative cyclase"/>
    <property type="match status" value="1"/>
</dbReference>
<dbReference type="InterPro" id="IPR007325">
    <property type="entry name" value="KFase/CYL"/>
</dbReference>
<evidence type="ECO:0000313" key="3">
    <source>
        <dbReference type="Proteomes" id="UP000294028"/>
    </source>
</evidence>
<reference evidence="2 3" key="1">
    <citation type="submission" date="2018-12" db="EMBL/GenBank/DDBJ databases">
        <title>Genome analysis provides insights into bioremediation potentialities of Halogeometricum borinquense strain N11.</title>
        <authorList>
            <person name="Najjari A."/>
            <person name="Youssef N."/>
            <person name="Fhoula I."/>
            <person name="Ben Dhia O."/>
            <person name="Mahjoubi M."/>
            <person name="Ouzari H.I."/>
            <person name="Cherif A."/>
        </authorList>
    </citation>
    <scope>NUCLEOTIDE SEQUENCE [LARGE SCALE GENOMIC DNA]</scope>
    <source>
        <strain evidence="2 3">N11</strain>
    </source>
</reference>
<accession>A0A482T8R1</accession>
<feature type="region of interest" description="Disordered" evidence="1">
    <location>
        <begin position="1"/>
        <end position="24"/>
    </location>
</feature>
<dbReference type="PANTHER" id="PTHR31118">
    <property type="entry name" value="CYCLASE-LIKE PROTEIN 2"/>
    <property type="match status" value="1"/>
</dbReference>
<sequence>MTRLVDLTRPVETGMPTYPGDPDVAVTPHATQEADGYRVSRLELGTHTGTHIDAPAHTERDGATLDSFDAERFRFDARLVDCRGVGANEAIGSEAVPETDAEMLVFRTGWEAEWGTDRMTEHPYLAPETAERCADAGYHVGIDALSPDPTGGNEASDGDADGHGDESGVPAHHALLGAGLLIVENLTNLGAVSERFELLALPLCVDADGAPVRAVARV</sequence>